<dbReference type="EMBL" id="FZMO01000001">
    <property type="protein sequence ID" value="SNQ45410.1"/>
    <property type="molecule type" value="Genomic_DNA"/>
</dbReference>
<dbReference type="InterPro" id="IPR011008">
    <property type="entry name" value="Dimeric_a/b-barrel"/>
</dbReference>
<reference evidence="2 3" key="1">
    <citation type="submission" date="2017-06" db="EMBL/GenBank/DDBJ databases">
        <authorList>
            <person name="Kim H.J."/>
            <person name="Triplett B.A."/>
        </authorList>
    </citation>
    <scope>NUCLEOTIDE SEQUENCE [LARGE SCALE GENOMIC DNA]</scope>
    <source>
        <strain evidence="2">FRACA_ARgP5</strain>
    </source>
</reference>
<dbReference type="RefSeq" id="WP_165818174.1">
    <property type="nucleotide sequence ID" value="NZ_FZMO01000001.1"/>
</dbReference>
<sequence length="113" mass="11973">MIRHVAVIKLSPSSTADQRGELVGMIGALRGLPQVRSMTVGESVTEGQADVGMVADFDTADDLATYLTHPRHLEVVAFLGPLRESSMGIDYVVDGHQDGTERLAPSTEGVVAP</sequence>
<dbReference type="InterPro" id="IPR013097">
    <property type="entry name" value="Dabb"/>
</dbReference>
<gene>
    <name evidence="2" type="ORF">FRACA_10169</name>
</gene>
<dbReference type="SUPFAM" id="SSF54909">
    <property type="entry name" value="Dimeric alpha+beta barrel"/>
    <property type="match status" value="1"/>
</dbReference>
<evidence type="ECO:0000313" key="3">
    <source>
        <dbReference type="Proteomes" id="UP000234331"/>
    </source>
</evidence>
<evidence type="ECO:0000259" key="1">
    <source>
        <dbReference type="PROSITE" id="PS51502"/>
    </source>
</evidence>
<dbReference type="Pfam" id="PF07876">
    <property type="entry name" value="Dabb"/>
    <property type="match status" value="1"/>
</dbReference>
<dbReference type="PROSITE" id="PS51502">
    <property type="entry name" value="S_R_A_B_BARREL"/>
    <property type="match status" value="1"/>
</dbReference>
<feature type="domain" description="Stress-response A/B barrel" evidence="1">
    <location>
        <begin position="2"/>
        <end position="91"/>
    </location>
</feature>
<dbReference type="AlphaFoldDB" id="A0A2I2KIB5"/>
<dbReference type="Proteomes" id="UP000234331">
    <property type="component" value="Unassembled WGS sequence"/>
</dbReference>
<proteinExistence type="predicted"/>
<keyword evidence="3" id="KW-1185">Reference proteome</keyword>
<dbReference type="Gene3D" id="3.30.70.100">
    <property type="match status" value="1"/>
</dbReference>
<protein>
    <submittedName>
        <fullName evidence="2">Putative Stress responsive protein</fullName>
    </submittedName>
</protein>
<organism evidence="2 3">
    <name type="scientific">Frankia canadensis</name>
    <dbReference type="NCBI Taxonomy" id="1836972"/>
    <lineage>
        <taxon>Bacteria</taxon>
        <taxon>Bacillati</taxon>
        <taxon>Actinomycetota</taxon>
        <taxon>Actinomycetes</taxon>
        <taxon>Frankiales</taxon>
        <taxon>Frankiaceae</taxon>
        <taxon>Frankia</taxon>
    </lineage>
</organism>
<dbReference type="SMART" id="SM00886">
    <property type="entry name" value="Dabb"/>
    <property type="match status" value="1"/>
</dbReference>
<evidence type="ECO:0000313" key="2">
    <source>
        <dbReference type="EMBL" id="SNQ45410.1"/>
    </source>
</evidence>
<name>A0A2I2KIB5_9ACTN</name>
<accession>A0A2I2KIB5</accession>